<sequence length="112" mass="12963">METLDQTHLLVQENEGLLQESLKNISELEAAVGAREERLQNSVKIIEDQEESLRTRDEKICELEGTIDCLHSEMDKKFEEAVEVFKRSDYYRTTIGMVGVCGHEMAYRKSHE</sequence>
<organism evidence="2 3">
    <name type="scientific">Forsythia ovata</name>
    <dbReference type="NCBI Taxonomy" id="205694"/>
    <lineage>
        <taxon>Eukaryota</taxon>
        <taxon>Viridiplantae</taxon>
        <taxon>Streptophyta</taxon>
        <taxon>Embryophyta</taxon>
        <taxon>Tracheophyta</taxon>
        <taxon>Spermatophyta</taxon>
        <taxon>Magnoliopsida</taxon>
        <taxon>eudicotyledons</taxon>
        <taxon>Gunneridae</taxon>
        <taxon>Pentapetalae</taxon>
        <taxon>asterids</taxon>
        <taxon>lamiids</taxon>
        <taxon>Lamiales</taxon>
        <taxon>Oleaceae</taxon>
        <taxon>Forsythieae</taxon>
        <taxon>Forsythia</taxon>
    </lineage>
</organism>
<gene>
    <name evidence="2" type="ORF">Fot_14632</name>
</gene>
<keyword evidence="3" id="KW-1185">Reference proteome</keyword>
<feature type="coiled-coil region" evidence="1">
    <location>
        <begin position="11"/>
        <end position="56"/>
    </location>
</feature>
<proteinExistence type="predicted"/>
<dbReference type="AlphaFoldDB" id="A0ABD1W6V2"/>
<keyword evidence="1" id="KW-0175">Coiled coil</keyword>
<evidence type="ECO:0000313" key="2">
    <source>
        <dbReference type="EMBL" id="KAL2545399.1"/>
    </source>
</evidence>
<protein>
    <submittedName>
        <fullName evidence="2">Uncharacterized protein</fullName>
    </submittedName>
</protein>
<name>A0ABD1W6V2_9LAMI</name>
<accession>A0ABD1W6V2</accession>
<dbReference type="Proteomes" id="UP001604277">
    <property type="component" value="Unassembled WGS sequence"/>
</dbReference>
<reference evidence="3" key="1">
    <citation type="submission" date="2024-07" db="EMBL/GenBank/DDBJ databases">
        <title>Two chromosome-level genome assemblies of Korean endemic species Abeliophyllum distichum and Forsythia ovata (Oleaceae).</title>
        <authorList>
            <person name="Jang H."/>
        </authorList>
    </citation>
    <scope>NUCLEOTIDE SEQUENCE [LARGE SCALE GENOMIC DNA]</scope>
</reference>
<evidence type="ECO:0000313" key="3">
    <source>
        <dbReference type="Proteomes" id="UP001604277"/>
    </source>
</evidence>
<dbReference type="EMBL" id="JBFOLJ010000004">
    <property type="protein sequence ID" value="KAL2545399.1"/>
    <property type="molecule type" value="Genomic_DNA"/>
</dbReference>
<evidence type="ECO:0000256" key="1">
    <source>
        <dbReference type="SAM" id="Coils"/>
    </source>
</evidence>
<comment type="caution">
    <text evidence="2">The sequence shown here is derived from an EMBL/GenBank/DDBJ whole genome shotgun (WGS) entry which is preliminary data.</text>
</comment>